<evidence type="ECO:0000313" key="9">
    <source>
        <dbReference type="Proteomes" id="UP000352088"/>
    </source>
</evidence>
<dbReference type="Gene3D" id="3.40.5.10">
    <property type="entry name" value="Ribosomal protein L9, N-terminal domain"/>
    <property type="match status" value="1"/>
</dbReference>
<dbReference type="PANTHER" id="PTHR21368">
    <property type="entry name" value="50S RIBOSOMAL PROTEIN L9"/>
    <property type="match status" value="1"/>
</dbReference>
<dbReference type="InterPro" id="IPR036935">
    <property type="entry name" value="Ribosomal_bL9_N_sf"/>
</dbReference>
<dbReference type="InterPro" id="IPR000244">
    <property type="entry name" value="Ribosomal_bL9"/>
</dbReference>
<dbReference type="GeneID" id="66544355"/>
<evidence type="ECO:0000256" key="6">
    <source>
        <dbReference type="ARBA" id="ARBA00035292"/>
    </source>
</evidence>
<evidence type="ECO:0000256" key="1">
    <source>
        <dbReference type="ARBA" id="ARBA00010605"/>
    </source>
</evidence>
<dbReference type="GO" id="GO:1990904">
    <property type="term" value="C:ribonucleoprotein complex"/>
    <property type="evidence" value="ECO:0007669"/>
    <property type="project" value="UniProtKB-KW"/>
</dbReference>
<dbReference type="PROSITE" id="PS00651">
    <property type="entry name" value="RIBOSOMAL_L9"/>
    <property type="match status" value="1"/>
</dbReference>
<sequence length="147" mass="16199">MKVLLIKDVKALGKAGEIKEVKDGYGQNFLIAKGFAKAATNEVLRKYESDKKKEAENLRFELANLEKLKEELSKVTLEISKPVGANGSLFGGVTKDEIAHALKEQSHIEIDKKSLECDTLKSLGTHEVSVKLGHAIHAKFNINIKAE</sequence>
<dbReference type="SUPFAM" id="SSF55658">
    <property type="entry name" value="L9 N-domain-like"/>
    <property type="match status" value="1"/>
</dbReference>
<comment type="similarity">
    <text evidence="1 7">Belongs to the bacterial ribosomal protein bL9 family.</text>
</comment>
<keyword evidence="5 7" id="KW-0687">Ribonucleoprotein</keyword>
<dbReference type="InterPro" id="IPR036791">
    <property type="entry name" value="Ribosomal_bL9_C_sf"/>
</dbReference>
<evidence type="ECO:0000256" key="3">
    <source>
        <dbReference type="ARBA" id="ARBA00022884"/>
    </source>
</evidence>
<comment type="caution">
    <text evidence="8">The sequence shown here is derived from an EMBL/GenBank/DDBJ whole genome shotgun (WGS) entry which is preliminary data.</text>
</comment>
<dbReference type="FunFam" id="3.40.5.10:FF:000002">
    <property type="entry name" value="50S ribosomal protein L9"/>
    <property type="match status" value="1"/>
</dbReference>
<organism evidence="8 9">
    <name type="scientific">Campylobacter coli</name>
    <dbReference type="NCBI Taxonomy" id="195"/>
    <lineage>
        <taxon>Bacteria</taxon>
        <taxon>Pseudomonadati</taxon>
        <taxon>Campylobacterota</taxon>
        <taxon>Epsilonproteobacteria</taxon>
        <taxon>Campylobacterales</taxon>
        <taxon>Campylobacteraceae</taxon>
        <taxon>Campylobacter</taxon>
    </lineage>
</organism>
<name>A0A0Q2JKM3_CAMCO</name>
<dbReference type="GO" id="GO:0006412">
    <property type="term" value="P:translation"/>
    <property type="evidence" value="ECO:0007669"/>
    <property type="project" value="UniProtKB-UniRule"/>
</dbReference>
<comment type="function">
    <text evidence="7">Binds to the 23S rRNA.</text>
</comment>
<evidence type="ECO:0000313" key="8">
    <source>
        <dbReference type="EMBL" id="EAL6850299.1"/>
    </source>
</evidence>
<dbReference type="Gene3D" id="3.10.430.100">
    <property type="entry name" value="Ribosomal protein L9, C-terminal domain"/>
    <property type="match status" value="1"/>
</dbReference>
<keyword evidence="3 7" id="KW-0694">RNA-binding</keyword>
<evidence type="ECO:0000256" key="5">
    <source>
        <dbReference type="ARBA" id="ARBA00023274"/>
    </source>
</evidence>
<dbReference type="GO" id="GO:0003735">
    <property type="term" value="F:structural constituent of ribosome"/>
    <property type="evidence" value="ECO:0007669"/>
    <property type="project" value="InterPro"/>
</dbReference>
<accession>A0A0Q2JKM3</accession>
<dbReference type="SUPFAM" id="SSF55653">
    <property type="entry name" value="Ribosomal protein L9 C-domain"/>
    <property type="match status" value="1"/>
</dbReference>
<dbReference type="eggNOG" id="COG0359">
    <property type="taxonomic scope" value="Bacteria"/>
</dbReference>
<dbReference type="InterPro" id="IPR020069">
    <property type="entry name" value="Ribosomal_bL9_C"/>
</dbReference>
<keyword evidence="2 7" id="KW-0699">rRNA-binding</keyword>
<dbReference type="InterPro" id="IPR020070">
    <property type="entry name" value="Ribosomal_bL9_N"/>
</dbReference>
<dbReference type="Pfam" id="PF01281">
    <property type="entry name" value="Ribosomal_L9_N"/>
    <property type="match status" value="1"/>
</dbReference>
<dbReference type="InterPro" id="IPR020594">
    <property type="entry name" value="Ribosomal_bL9_bac/chp"/>
</dbReference>
<dbReference type="GO" id="GO:0019843">
    <property type="term" value="F:rRNA binding"/>
    <property type="evidence" value="ECO:0007669"/>
    <property type="project" value="UniProtKB-UniRule"/>
</dbReference>
<gene>
    <name evidence="7" type="primary">rplI</name>
    <name evidence="8" type="ORF">DSX26_02300</name>
</gene>
<evidence type="ECO:0000256" key="4">
    <source>
        <dbReference type="ARBA" id="ARBA00022980"/>
    </source>
</evidence>
<evidence type="ECO:0000256" key="2">
    <source>
        <dbReference type="ARBA" id="ARBA00022730"/>
    </source>
</evidence>
<dbReference type="Pfam" id="PF03948">
    <property type="entry name" value="Ribosomal_L9_C"/>
    <property type="match status" value="1"/>
</dbReference>
<dbReference type="HAMAP" id="MF_00503">
    <property type="entry name" value="Ribosomal_bL9"/>
    <property type="match status" value="1"/>
</dbReference>
<dbReference type="NCBIfam" id="TIGR00158">
    <property type="entry name" value="L9"/>
    <property type="match status" value="1"/>
</dbReference>
<dbReference type="EMBL" id="AACQHW010000002">
    <property type="protein sequence ID" value="EAL6850299.1"/>
    <property type="molecule type" value="Genomic_DNA"/>
</dbReference>
<keyword evidence="4 7" id="KW-0689">Ribosomal protein</keyword>
<proteinExistence type="inferred from homology"/>
<dbReference type="KEGG" id="ccoo:ATE51_02274"/>
<dbReference type="InterPro" id="IPR009027">
    <property type="entry name" value="Ribosomal_bL9/RNase_H1_N"/>
</dbReference>
<dbReference type="AlphaFoldDB" id="A0A0Q2JKM3"/>
<dbReference type="OrthoDB" id="9788336at2"/>
<evidence type="ECO:0000256" key="7">
    <source>
        <dbReference type="HAMAP-Rule" id="MF_00503"/>
    </source>
</evidence>
<dbReference type="STRING" id="195.ATE51_02274"/>
<dbReference type="RefSeq" id="WP_002787396.1">
    <property type="nucleotide sequence ID" value="NZ_AANORL020000001.1"/>
</dbReference>
<dbReference type="GO" id="GO:0005840">
    <property type="term" value="C:ribosome"/>
    <property type="evidence" value="ECO:0007669"/>
    <property type="project" value="UniProtKB-KW"/>
</dbReference>
<protein>
    <recommendedName>
        <fullName evidence="6 7">Large ribosomal subunit protein bL9</fullName>
    </recommendedName>
</protein>
<reference evidence="8 9" key="1">
    <citation type="submission" date="2018-07" db="EMBL/GenBank/DDBJ databases">
        <authorList>
            <consortium name="NARMS: The National Antimicrobial Resistance Monitoring System"/>
        </authorList>
    </citation>
    <scope>NUCLEOTIDE SEQUENCE [LARGE SCALE GENOMIC DNA]</scope>
    <source>
        <strain evidence="8 9">CVM N17C548</strain>
    </source>
</reference>
<dbReference type="Proteomes" id="UP000352088">
    <property type="component" value="Unassembled WGS sequence"/>
</dbReference>